<comment type="caution">
    <text evidence="1">The sequence shown here is derived from an EMBL/GenBank/DDBJ whole genome shotgun (WGS) entry which is preliminary data.</text>
</comment>
<dbReference type="Proteomes" id="UP000729402">
    <property type="component" value="Unassembled WGS sequence"/>
</dbReference>
<gene>
    <name evidence="1" type="ORF">GUJ93_ZPchr0013g37305</name>
</gene>
<evidence type="ECO:0000313" key="2">
    <source>
        <dbReference type="Proteomes" id="UP000729402"/>
    </source>
</evidence>
<proteinExistence type="predicted"/>
<dbReference type="AlphaFoldDB" id="A0A8J5X2M7"/>
<organism evidence="1 2">
    <name type="scientific">Zizania palustris</name>
    <name type="common">Northern wild rice</name>
    <dbReference type="NCBI Taxonomy" id="103762"/>
    <lineage>
        <taxon>Eukaryota</taxon>
        <taxon>Viridiplantae</taxon>
        <taxon>Streptophyta</taxon>
        <taxon>Embryophyta</taxon>
        <taxon>Tracheophyta</taxon>
        <taxon>Spermatophyta</taxon>
        <taxon>Magnoliopsida</taxon>
        <taxon>Liliopsida</taxon>
        <taxon>Poales</taxon>
        <taxon>Poaceae</taxon>
        <taxon>BOP clade</taxon>
        <taxon>Oryzoideae</taxon>
        <taxon>Oryzeae</taxon>
        <taxon>Zizaniinae</taxon>
        <taxon>Zizania</taxon>
    </lineage>
</organism>
<sequence length="110" mass="11063">MPFDPIASIGGIGTSSASLTMGLAVGYSTGPAVSMDVVGIASTEVLVVGTITISVPMVRTLMVCDSVASTFEVDSVVEMKTTMLVATTPVVEAVIPDDASISMLPPPTAS</sequence>
<evidence type="ECO:0000313" key="1">
    <source>
        <dbReference type="EMBL" id="KAG8100866.1"/>
    </source>
</evidence>
<reference evidence="1" key="2">
    <citation type="submission" date="2021-02" db="EMBL/GenBank/DDBJ databases">
        <authorList>
            <person name="Kimball J.A."/>
            <person name="Haas M.W."/>
            <person name="Macchietto M."/>
            <person name="Kono T."/>
            <person name="Duquette J."/>
            <person name="Shao M."/>
        </authorList>
    </citation>
    <scope>NUCLEOTIDE SEQUENCE</scope>
    <source>
        <tissue evidence="1">Fresh leaf tissue</tissue>
    </source>
</reference>
<dbReference type="EMBL" id="JAAALK010000079">
    <property type="protein sequence ID" value="KAG8100866.1"/>
    <property type="molecule type" value="Genomic_DNA"/>
</dbReference>
<name>A0A8J5X2M7_ZIZPA</name>
<reference evidence="1" key="1">
    <citation type="journal article" date="2021" name="bioRxiv">
        <title>Whole Genome Assembly and Annotation of Northern Wild Rice, Zizania palustris L., Supports a Whole Genome Duplication in the Zizania Genus.</title>
        <authorList>
            <person name="Haas M."/>
            <person name="Kono T."/>
            <person name="Macchietto M."/>
            <person name="Millas R."/>
            <person name="McGilp L."/>
            <person name="Shao M."/>
            <person name="Duquette J."/>
            <person name="Hirsch C.N."/>
            <person name="Kimball J."/>
        </authorList>
    </citation>
    <scope>NUCLEOTIDE SEQUENCE</scope>
    <source>
        <tissue evidence="1">Fresh leaf tissue</tissue>
    </source>
</reference>
<keyword evidence="2" id="KW-1185">Reference proteome</keyword>
<accession>A0A8J5X2M7</accession>
<protein>
    <submittedName>
        <fullName evidence="1">Uncharacterized protein</fullName>
    </submittedName>
</protein>